<feature type="compositionally biased region" description="Basic and acidic residues" evidence="1">
    <location>
        <begin position="27"/>
        <end position="38"/>
    </location>
</feature>
<feature type="region of interest" description="Disordered" evidence="1">
    <location>
        <begin position="64"/>
        <end position="86"/>
    </location>
</feature>
<sequence>MWGPGDWRSGAGWCSLDDDGRLQGPARDPDVGDNDRDGIGLPARQAGEGNAESLSEICIENDKLTQNNDGQNQYECPPGDNKPGFRSRERDAIIESLRAGVTPRTGLQKIQVARAGSGGVLIGFRNKRQASLVHGSVRSRVYQRNVHWACRFARSMPGARTFGKARDRRTRRNPQYTT</sequence>
<reference evidence="2" key="1">
    <citation type="submission" date="2019-02" db="EMBL/GenBank/DDBJ databases">
        <authorList>
            <person name="Gruber-Vodicka R. H."/>
            <person name="Seah K. B. B."/>
        </authorList>
    </citation>
    <scope>NUCLEOTIDE SEQUENCE</scope>
    <source>
        <strain evidence="2">BECK_BY7</strain>
    </source>
</reference>
<feature type="compositionally biased region" description="Polar residues" evidence="1">
    <location>
        <begin position="64"/>
        <end position="74"/>
    </location>
</feature>
<protein>
    <submittedName>
        <fullName evidence="2">Uncharacterized protein</fullName>
    </submittedName>
</protein>
<evidence type="ECO:0000256" key="1">
    <source>
        <dbReference type="SAM" id="MobiDB-lite"/>
    </source>
</evidence>
<organism evidence="2">
    <name type="scientific">Candidatus Kentrum sp. LFY</name>
    <dbReference type="NCBI Taxonomy" id="2126342"/>
    <lineage>
        <taxon>Bacteria</taxon>
        <taxon>Pseudomonadati</taxon>
        <taxon>Pseudomonadota</taxon>
        <taxon>Gammaproteobacteria</taxon>
        <taxon>Candidatus Kentrum</taxon>
    </lineage>
</organism>
<dbReference type="EMBL" id="CAADFN010000119">
    <property type="protein sequence ID" value="VFK22428.1"/>
    <property type="molecule type" value="Genomic_DNA"/>
</dbReference>
<dbReference type="Pfam" id="PF10923">
    <property type="entry name" value="BrxC_BrxD"/>
    <property type="match status" value="1"/>
</dbReference>
<name>A0A450WZH9_9GAMM</name>
<feature type="region of interest" description="Disordered" evidence="1">
    <location>
        <begin position="1"/>
        <end position="52"/>
    </location>
</feature>
<accession>A0A450WZH9</accession>
<proteinExistence type="predicted"/>
<dbReference type="InterPro" id="IPR021228">
    <property type="entry name" value="BrxD"/>
</dbReference>
<gene>
    <name evidence="2" type="ORF">BECKLFY1418C_GA0070996_11193</name>
</gene>
<dbReference type="AlphaFoldDB" id="A0A450WZH9"/>
<evidence type="ECO:0000313" key="2">
    <source>
        <dbReference type="EMBL" id="VFK22428.1"/>
    </source>
</evidence>